<protein>
    <submittedName>
        <fullName evidence="1">Uncharacterized protein</fullName>
    </submittedName>
</protein>
<dbReference type="EMBL" id="BTSX01000002">
    <property type="protein sequence ID" value="GMS86191.1"/>
    <property type="molecule type" value="Genomic_DNA"/>
</dbReference>
<reference evidence="1" key="1">
    <citation type="submission" date="2023-10" db="EMBL/GenBank/DDBJ databases">
        <title>Genome assembly of Pristionchus species.</title>
        <authorList>
            <person name="Yoshida K."/>
            <person name="Sommer R.J."/>
        </authorList>
    </citation>
    <scope>NUCLEOTIDE SEQUENCE</scope>
    <source>
        <strain evidence="1">RS0144</strain>
    </source>
</reference>
<sequence>YISHGQSIFTVDMEAMQLIPALNLGLSGRDHPNGTINTAITDLTRKNKELMNEMKIMKNDENERSMAE</sequence>
<evidence type="ECO:0000313" key="2">
    <source>
        <dbReference type="Proteomes" id="UP001432027"/>
    </source>
</evidence>
<feature type="non-terminal residue" evidence="1">
    <location>
        <position position="1"/>
    </location>
</feature>
<keyword evidence="2" id="KW-1185">Reference proteome</keyword>
<name>A0AAV5SSN4_9BILA</name>
<feature type="non-terminal residue" evidence="1">
    <location>
        <position position="68"/>
    </location>
</feature>
<organism evidence="1 2">
    <name type="scientific">Pristionchus entomophagus</name>
    <dbReference type="NCBI Taxonomy" id="358040"/>
    <lineage>
        <taxon>Eukaryota</taxon>
        <taxon>Metazoa</taxon>
        <taxon>Ecdysozoa</taxon>
        <taxon>Nematoda</taxon>
        <taxon>Chromadorea</taxon>
        <taxon>Rhabditida</taxon>
        <taxon>Rhabditina</taxon>
        <taxon>Diplogasteromorpha</taxon>
        <taxon>Diplogasteroidea</taxon>
        <taxon>Neodiplogasteridae</taxon>
        <taxon>Pristionchus</taxon>
    </lineage>
</organism>
<gene>
    <name evidence="1" type="ORF">PENTCL1PPCAC_8366</name>
</gene>
<evidence type="ECO:0000313" key="1">
    <source>
        <dbReference type="EMBL" id="GMS86191.1"/>
    </source>
</evidence>
<proteinExistence type="predicted"/>
<accession>A0AAV5SSN4</accession>
<dbReference type="Proteomes" id="UP001432027">
    <property type="component" value="Unassembled WGS sequence"/>
</dbReference>
<comment type="caution">
    <text evidence="1">The sequence shown here is derived from an EMBL/GenBank/DDBJ whole genome shotgun (WGS) entry which is preliminary data.</text>
</comment>
<dbReference type="AlphaFoldDB" id="A0AAV5SSN4"/>